<dbReference type="Gene3D" id="3.40.630.30">
    <property type="match status" value="1"/>
</dbReference>
<organism evidence="2 3">
    <name type="scientific">Cystobacter fuscus (strain ATCC 25194 / DSM 2262 / NBRC 100088 / M29)</name>
    <dbReference type="NCBI Taxonomy" id="1242864"/>
    <lineage>
        <taxon>Bacteria</taxon>
        <taxon>Pseudomonadati</taxon>
        <taxon>Myxococcota</taxon>
        <taxon>Myxococcia</taxon>
        <taxon>Myxococcales</taxon>
        <taxon>Cystobacterineae</taxon>
        <taxon>Archangiaceae</taxon>
        <taxon>Cystobacter</taxon>
    </lineage>
</organism>
<evidence type="ECO:0000259" key="1">
    <source>
        <dbReference type="PROSITE" id="PS51186"/>
    </source>
</evidence>
<dbReference type="PANTHER" id="PTHR43415:SF3">
    <property type="entry name" value="GNAT-FAMILY ACETYLTRANSFERASE"/>
    <property type="match status" value="1"/>
</dbReference>
<dbReference type="InterPro" id="IPR016181">
    <property type="entry name" value="Acyl_CoA_acyltransferase"/>
</dbReference>
<sequence>MGEGAGAAGVDVIIRGARRSDALALYEIMSKPKVIWGTTVMPCTSELTAEKALGEENRHWFIATRARDGHVLGYLYLDWGHGRWRRIASLVMAIHDDAAGQGVGRMLLDKAIHVGFQYLDLQRIELEVYVDNPAAIHLYEKVGFVHEGTKRRNAIRDGVHVDGHMMAILKPLDG</sequence>
<dbReference type="SUPFAM" id="SSF55729">
    <property type="entry name" value="Acyl-CoA N-acyltransferases (Nat)"/>
    <property type="match status" value="1"/>
</dbReference>
<dbReference type="InterPro" id="IPR000182">
    <property type="entry name" value="GNAT_dom"/>
</dbReference>
<dbReference type="RefSeq" id="WP_002625283.1">
    <property type="nucleotide sequence ID" value="NZ_ANAH02000066.1"/>
</dbReference>
<proteinExistence type="predicted"/>
<comment type="caution">
    <text evidence="2">The sequence shown here is derived from an EMBL/GenBank/DDBJ whole genome shotgun (WGS) entry which is preliminary data.</text>
</comment>
<evidence type="ECO:0000313" key="3">
    <source>
        <dbReference type="Proteomes" id="UP000011682"/>
    </source>
</evidence>
<dbReference type="AlphaFoldDB" id="S9NZK3"/>
<gene>
    <name evidence="2" type="ORF">D187_007643</name>
</gene>
<dbReference type="Proteomes" id="UP000011682">
    <property type="component" value="Unassembled WGS sequence"/>
</dbReference>
<evidence type="ECO:0000313" key="2">
    <source>
        <dbReference type="EMBL" id="EPX56301.1"/>
    </source>
</evidence>
<reference evidence="2" key="1">
    <citation type="submission" date="2013-05" db="EMBL/GenBank/DDBJ databases">
        <title>Genome assembly of Cystobacter fuscus DSM 2262.</title>
        <authorList>
            <person name="Sharma G."/>
            <person name="Khatri I."/>
            <person name="Kaur C."/>
            <person name="Mayilraj S."/>
            <person name="Subramanian S."/>
        </authorList>
    </citation>
    <scope>NUCLEOTIDE SEQUENCE [LARGE SCALE GENOMIC DNA]</scope>
    <source>
        <strain evidence="2">DSM 2262</strain>
    </source>
</reference>
<feature type="domain" description="N-acetyltransferase" evidence="1">
    <location>
        <begin position="12"/>
        <end position="173"/>
    </location>
</feature>
<dbReference type="PANTHER" id="PTHR43415">
    <property type="entry name" value="SPERMIDINE N(1)-ACETYLTRANSFERASE"/>
    <property type="match status" value="1"/>
</dbReference>
<keyword evidence="3" id="KW-1185">Reference proteome</keyword>
<dbReference type="GO" id="GO:0016747">
    <property type="term" value="F:acyltransferase activity, transferring groups other than amino-acyl groups"/>
    <property type="evidence" value="ECO:0007669"/>
    <property type="project" value="InterPro"/>
</dbReference>
<dbReference type="PROSITE" id="PS51186">
    <property type="entry name" value="GNAT"/>
    <property type="match status" value="1"/>
</dbReference>
<dbReference type="Pfam" id="PF00583">
    <property type="entry name" value="Acetyltransf_1"/>
    <property type="match status" value="1"/>
</dbReference>
<name>S9NZK3_CYSF2</name>
<dbReference type="eggNOG" id="COG1247">
    <property type="taxonomic scope" value="Bacteria"/>
</dbReference>
<dbReference type="CDD" id="cd04301">
    <property type="entry name" value="NAT_SF"/>
    <property type="match status" value="1"/>
</dbReference>
<dbReference type="OrthoDB" id="529907at2"/>
<accession>S9NZK3</accession>
<dbReference type="EMBL" id="ANAH02000066">
    <property type="protein sequence ID" value="EPX56301.1"/>
    <property type="molecule type" value="Genomic_DNA"/>
</dbReference>
<protein>
    <submittedName>
        <fullName evidence="2">Acetyltransferase</fullName>
    </submittedName>
</protein>